<evidence type="ECO:0000313" key="2">
    <source>
        <dbReference type="EMBL" id="CAA9223340.1"/>
    </source>
</evidence>
<evidence type="ECO:0008006" key="3">
    <source>
        <dbReference type="Google" id="ProtNLM"/>
    </source>
</evidence>
<feature type="transmembrane region" description="Helical" evidence="1">
    <location>
        <begin position="91"/>
        <end position="110"/>
    </location>
</feature>
<feature type="transmembrane region" description="Helical" evidence="1">
    <location>
        <begin position="361"/>
        <end position="380"/>
    </location>
</feature>
<evidence type="ECO:0000256" key="1">
    <source>
        <dbReference type="SAM" id="Phobius"/>
    </source>
</evidence>
<dbReference type="PROSITE" id="PS51257">
    <property type="entry name" value="PROKAR_LIPOPROTEIN"/>
    <property type="match status" value="1"/>
</dbReference>
<dbReference type="EMBL" id="CADCTO010000079">
    <property type="protein sequence ID" value="CAA9223340.1"/>
    <property type="molecule type" value="Genomic_DNA"/>
</dbReference>
<dbReference type="Pfam" id="PF19528">
    <property type="entry name" value="DUF6056"/>
    <property type="match status" value="1"/>
</dbReference>
<keyword evidence="1" id="KW-0812">Transmembrane</keyword>
<gene>
    <name evidence="2" type="ORF">AVDCRST_MAG63-609</name>
</gene>
<reference evidence="2" key="1">
    <citation type="submission" date="2020-02" db="EMBL/GenBank/DDBJ databases">
        <authorList>
            <person name="Meier V. D."/>
        </authorList>
    </citation>
    <scope>NUCLEOTIDE SEQUENCE</scope>
    <source>
        <strain evidence="2">AVDCRST_MAG63</strain>
    </source>
</reference>
<organism evidence="2">
    <name type="scientific">uncultured Armatimonadetes bacterium</name>
    <dbReference type="NCBI Taxonomy" id="157466"/>
    <lineage>
        <taxon>Bacteria</taxon>
        <taxon>Bacillati</taxon>
        <taxon>Armatimonadota</taxon>
        <taxon>environmental samples</taxon>
    </lineage>
</organism>
<keyword evidence="1" id="KW-1133">Transmembrane helix</keyword>
<sequence length="491" mass="51598">MFARKAGAGNGQSAALAGLSAITLACLFLPLLVHARLGAFSRYVADDFALAAVALRLGPVDAQAFWHQTWSGRFFFVFLVDLLSLAGPRTVVYLPAAALALWLGGLTWAVAELSGAPRRNRFAAFALAALLVYAALDFTPNVYQVLHWQQGMLVYVAPIIVFCFHVAFTLWRVRAGGARPEPWALVLGGFVSFCAAGMCELVSVLQITLLGAGAMWAARATPPPPRRRSLVAHWCVGAAAAAAALLLVVSAPGNQIRQAMYPPHPSPAELARLSWASVTGAFAASGGVVSVPYSKAAAAAGTAFLLAALFAHVLHGPVAVPPKCLLRRAALFPAAGFVLVLLCHVPLCYATSSAAPAARSLFVPAFVFVACAAGAGYLSGLAARESRHPAPGWASAFGPAAAFGLTAVLLYAGPVAAARVLRDRVPASRYFAATLDAQDRALRAARRQGARSATVTAFKPDWADDAPSANRYHWVNRAMAYYYGFESVVAK</sequence>
<feature type="transmembrane region" description="Helical" evidence="1">
    <location>
        <begin position="330"/>
        <end position="349"/>
    </location>
</feature>
<feature type="transmembrane region" description="Helical" evidence="1">
    <location>
        <begin position="122"/>
        <end position="140"/>
    </location>
</feature>
<feature type="transmembrane region" description="Helical" evidence="1">
    <location>
        <begin position="230"/>
        <end position="253"/>
    </location>
</feature>
<protein>
    <recommendedName>
        <fullName evidence="3">Glycosyltransferase RgtA/B/C/D-like domain-containing protein</fullName>
    </recommendedName>
</protein>
<name>A0A6J4HIX7_9BACT</name>
<keyword evidence="1" id="KW-0472">Membrane</keyword>
<accession>A0A6J4HIX7</accession>
<proteinExistence type="predicted"/>
<feature type="transmembrane region" description="Helical" evidence="1">
    <location>
        <begin position="400"/>
        <end position="421"/>
    </location>
</feature>
<dbReference type="InterPro" id="IPR045691">
    <property type="entry name" value="DUF6056"/>
</dbReference>
<dbReference type="AlphaFoldDB" id="A0A6J4HIX7"/>
<feature type="transmembrane region" description="Helical" evidence="1">
    <location>
        <begin position="185"/>
        <end position="218"/>
    </location>
</feature>
<feature type="transmembrane region" description="Helical" evidence="1">
    <location>
        <begin position="298"/>
        <end position="318"/>
    </location>
</feature>
<feature type="transmembrane region" description="Helical" evidence="1">
    <location>
        <begin position="152"/>
        <end position="173"/>
    </location>
</feature>